<feature type="region of interest" description="Disordered" evidence="1">
    <location>
        <begin position="90"/>
        <end position="149"/>
    </location>
</feature>
<dbReference type="EMBL" id="JACEEZ010021382">
    <property type="protein sequence ID" value="KAG0713531.1"/>
    <property type="molecule type" value="Genomic_DNA"/>
</dbReference>
<evidence type="ECO:0000313" key="3">
    <source>
        <dbReference type="Proteomes" id="UP000770661"/>
    </source>
</evidence>
<feature type="compositionally biased region" description="Basic residues" evidence="1">
    <location>
        <begin position="111"/>
        <end position="125"/>
    </location>
</feature>
<feature type="compositionally biased region" description="Low complexity" evidence="1">
    <location>
        <begin position="126"/>
        <end position="143"/>
    </location>
</feature>
<accession>A0A8J4XYK1</accession>
<comment type="caution">
    <text evidence="2">The sequence shown here is derived from an EMBL/GenBank/DDBJ whole genome shotgun (WGS) entry which is preliminary data.</text>
</comment>
<sequence>MRERGGEDDREREKTFYRALPSNNIPQVIGLKGSHLNRFLPIRWQGRVGRQGRLYVRPAPEIDDVTDDLSIFAVLCVMVVAALAMPNPDADADPEASRWGGGHYNSPPPHSHSHTHHQGHIHHYTHYPGGHSTGTSTTPTGSPARLTTT</sequence>
<dbReference type="Proteomes" id="UP000770661">
    <property type="component" value="Unassembled WGS sequence"/>
</dbReference>
<organism evidence="2 3">
    <name type="scientific">Chionoecetes opilio</name>
    <name type="common">Atlantic snow crab</name>
    <name type="synonym">Cancer opilio</name>
    <dbReference type="NCBI Taxonomy" id="41210"/>
    <lineage>
        <taxon>Eukaryota</taxon>
        <taxon>Metazoa</taxon>
        <taxon>Ecdysozoa</taxon>
        <taxon>Arthropoda</taxon>
        <taxon>Crustacea</taxon>
        <taxon>Multicrustacea</taxon>
        <taxon>Malacostraca</taxon>
        <taxon>Eumalacostraca</taxon>
        <taxon>Eucarida</taxon>
        <taxon>Decapoda</taxon>
        <taxon>Pleocyemata</taxon>
        <taxon>Brachyura</taxon>
        <taxon>Eubrachyura</taxon>
        <taxon>Majoidea</taxon>
        <taxon>Majidae</taxon>
        <taxon>Chionoecetes</taxon>
    </lineage>
</organism>
<evidence type="ECO:0000256" key="1">
    <source>
        <dbReference type="SAM" id="MobiDB-lite"/>
    </source>
</evidence>
<name>A0A8J4XYK1_CHIOP</name>
<gene>
    <name evidence="2" type="ORF">GWK47_016036</name>
</gene>
<evidence type="ECO:0000313" key="2">
    <source>
        <dbReference type="EMBL" id="KAG0713531.1"/>
    </source>
</evidence>
<protein>
    <submittedName>
        <fullName evidence="2">Uncharacterized protein</fullName>
    </submittedName>
</protein>
<proteinExistence type="predicted"/>
<keyword evidence="3" id="KW-1185">Reference proteome</keyword>
<dbReference type="AlphaFoldDB" id="A0A8J4XYK1"/>
<reference evidence="2" key="1">
    <citation type="submission" date="2020-07" db="EMBL/GenBank/DDBJ databases">
        <title>The High-quality genome of the commercially important snow crab, Chionoecetes opilio.</title>
        <authorList>
            <person name="Jeong J.-H."/>
            <person name="Ryu S."/>
        </authorList>
    </citation>
    <scope>NUCLEOTIDE SEQUENCE</scope>
    <source>
        <strain evidence="2">MADBK_172401_WGS</strain>
        <tissue evidence="2">Digestive gland</tissue>
    </source>
</reference>